<protein>
    <submittedName>
        <fullName evidence="1">Uncharacterized protein</fullName>
    </submittedName>
</protein>
<organism evidence="1 2">
    <name type="scientific">Streptomyces vulcanius</name>
    <dbReference type="NCBI Taxonomy" id="1441876"/>
    <lineage>
        <taxon>Bacteria</taxon>
        <taxon>Bacillati</taxon>
        <taxon>Actinomycetota</taxon>
        <taxon>Actinomycetes</taxon>
        <taxon>Kitasatosporales</taxon>
        <taxon>Streptomycetaceae</taxon>
        <taxon>Streptomyces</taxon>
    </lineage>
</organism>
<sequence length="81" mass="9017">MSENVNPEVAERLVQDVSTWYFEQIVKERRAAVPDTERLELLKAGLAECAADQQALEDAGPDEVAEIAARYAARSQELRGQ</sequence>
<evidence type="ECO:0000313" key="1">
    <source>
        <dbReference type="EMBL" id="MFC4506077.1"/>
    </source>
</evidence>
<dbReference type="Proteomes" id="UP001595839">
    <property type="component" value="Unassembled WGS sequence"/>
</dbReference>
<dbReference type="EMBL" id="JBHSFK010000040">
    <property type="protein sequence ID" value="MFC4506077.1"/>
    <property type="molecule type" value="Genomic_DNA"/>
</dbReference>
<evidence type="ECO:0000313" key="2">
    <source>
        <dbReference type="Proteomes" id="UP001595839"/>
    </source>
</evidence>
<dbReference type="RefSeq" id="WP_381183800.1">
    <property type="nucleotide sequence ID" value="NZ_JBHSFK010000040.1"/>
</dbReference>
<reference evidence="2" key="1">
    <citation type="journal article" date="2019" name="Int. J. Syst. Evol. Microbiol.">
        <title>The Global Catalogue of Microorganisms (GCM) 10K type strain sequencing project: providing services to taxonomists for standard genome sequencing and annotation.</title>
        <authorList>
            <consortium name="The Broad Institute Genomics Platform"/>
            <consortium name="The Broad Institute Genome Sequencing Center for Infectious Disease"/>
            <person name="Wu L."/>
            <person name="Ma J."/>
        </authorList>
    </citation>
    <scope>NUCLEOTIDE SEQUENCE [LARGE SCALE GENOMIC DNA]</scope>
    <source>
        <strain evidence="2">CGMCC 4.7177</strain>
    </source>
</reference>
<proteinExistence type="predicted"/>
<accession>A0ABV9B1Y9</accession>
<comment type="caution">
    <text evidence="1">The sequence shown here is derived from an EMBL/GenBank/DDBJ whole genome shotgun (WGS) entry which is preliminary data.</text>
</comment>
<gene>
    <name evidence="1" type="ORF">ACFPIH_42670</name>
</gene>
<keyword evidence="2" id="KW-1185">Reference proteome</keyword>
<name>A0ABV9B1Y9_9ACTN</name>